<dbReference type="PANTHER" id="PTHR30093:SF2">
    <property type="entry name" value="TYPE II SECRETION SYSTEM PROTEIN H"/>
    <property type="match status" value="1"/>
</dbReference>
<protein>
    <recommendedName>
        <fullName evidence="2">DUF1559 domain-containing protein</fullName>
    </recommendedName>
</protein>
<proteinExistence type="predicted"/>
<evidence type="ECO:0000313" key="3">
    <source>
        <dbReference type="EMBL" id="ADV63587.1"/>
    </source>
</evidence>
<gene>
    <name evidence="3" type="ordered locus">Isop_3022</name>
</gene>
<evidence type="ECO:0000256" key="1">
    <source>
        <dbReference type="ARBA" id="ARBA00022481"/>
    </source>
</evidence>
<dbReference type="InterPro" id="IPR045584">
    <property type="entry name" value="Pilin-like"/>
</dbReference>
<dbReference type="Proteomes" id="UP000008631">
    <property type="component" value="Chromosome"/>
</dbReference>
<dbReference type="PANTHER" id="PTHR30093">
    <property type="entry name" value="GENERAL SECRETION PATHWAY PROTEIN G"/>
    <property type="match status" value="1"/>
</dbReference>
<dbReference type="STRING" id="575540.Isop_3022"/>
<dbReference type="SUPFAM" id="SSF54523">
    <property type="entry name" value="Pili subunits"/>
    <property type="match status" value="1"/>
</dbReference>
<dbReference type="GO" id="GO:0015627">
    <property type="term" value="C:type II protein secretion system complex"/>
    <property type="evidence" value="ECO:0007669"/>
    <property type="project" value="InterPro"/>
</dbReference>
<reference key="1">
    <citation type="submission" date="2010-11" db="EMBL/GenBank/DDBJ databases">
        <title>The complete sequence of chromosome of Isophaera pallida ATCC 43644.</title>
        <authorList>
            <consortium name="US DOE Joint Genome Institute (JGI-PGF)"/>
            <person name="Lucas S."/>
            <person name="Copeland A."/>
            <person name="Lapidus A."/>
            <person name="Bruce D."/>
            <person name="Goodwin L."/>
            <person name="Pitluck S."/>
            <person name="Kyrpides N."/>
            <person name="Mavromatis K."/>
            <person name="Pagani I."/>
            <person name="Ivanova N."/>
            <person name="Saunders E."/>
            <person name="Brettin T."/>
            <person name="Detter J.C."/>
            <person name="Han C."/>
            <person name="Tapia R."/>
            <person name="Land M."/>
            <person name="Hauser L."/>
            <person name="Markowitz V."/>
            <person name="Cheng J.-F."/>
            <person name="Hugenholtz P."/>
            <person name="Woyke T."/>
            <person name="Wu D."/>
            <person name="Eisen J.A."/>
        </authorList>
    </citation>
    <scope>NUCLEOTIDE SEQUENCE</scope>
    <source>
        <strain>ATCC 43644</strain>
    </source>
</reference>
<name>E8R2U0_ISOPI</name>
<dbReference type="InterPro" id="IPR000983">
    <property type="entry name" value="Bac_GSPG_pilin"/>
</dbReference>
<dbReference type="Pfam" id="PF07963">
    <property type="entry name" value="N_methyl"/>
    <property type="match status" value="1"/>
</dbReference>
<dbReference type="Gene3D" id="3.30.700.10">
    <property type="entry name" value="Glycoprotein, Type 4 Pilin"/>
    <property type="match status" value="1"/>
</dbReference>
<dbReference type="GO" id="GO:0015628">
    <property type="term" value="P:protein secretion by the type II secretion system"/>
    <property type="evidence" value="ECO:0007669"/>
    <property type="project" value="InterPro"/>
</dbReference>
<dbReference type="Pfam" id="PF07596">
    <property type="entry name" value="SBP_bac_10"/>
    <property type="match status" value="1"/>
</dbReference>
<feature type="domain" description="DUF1559" evidence="2">
    <location>
        <begin position="32"/>
        <end position="90"/>
    </location>
</feature>
<dbReference type="NCBIfam" id="TIGR04294">
    <property type="entry name" value="pre_pil_HX9DG"/>
    <property type="match status" value="1"/>
</dbReference>
<organism evidence="3 4">
    <name type="scientific">Isosphaera pallida (strain ATCC 43644 / DSM 9630 / IS1B)</name>
    <dbReference type="NCBI Taxonomy" id="575540"/>
    <lineage>
        <taxon>Bacteria</taxon>
        <taxon>Pseudomonadati</taxon>
        <taxon>Planctomycetota</taxon>
        <taxon>Planctomycetia</taxon>
        <taxon>Isosphaerales</taxon>
        <taxon>Isosphaeraceae</taxon>
        <taxon>Isosphaera</taxon>
    </lineage>
</organism>
<dbReference type="RefSeq" id="WP_013565875.1">
    <property type="nucleotide sequence ID" value="NC_014962.1"/>
</dbReference>
<dbReference type="HOGENOM" id="CLU_041661_1_1_0"/>
<dbReference type="PROSITE" id="PS00409">
    <property type="entry name" value="PROKAR_NTER_METHYL"/>
    <property type="match status" value="1"/>
</dbReference>
<dbReference type="AlphaFoldDB" id="E8R2U0"/>
<dbReference type="NCBIfam" id="TIGR02532">
    <property type="entry name" value="IV_pilin_GFxxxE"/>
    <property type="match status" value="1"/>
</dbReference>
<dbReference type="InterPro" id="IPR027558">
    <property type="entry name" value="Pre_pil_HX9DG_C"/>
</dbReference>
<dbReference type="InterPro" id="IPR011453">
    <property type="entry name" value="DUF1559"/>
</dbReference>
<dbReference type="InterPro" id="IPR012902">
    <property type="entry name" value="N_methyl_site"/>
</dbReference>
<evidence type="ECO:0000313" key="4">
    <source>
        <dbReference type="Proteomes" id="UP000008631"/>
    </source>
</evidence>
<dbReference type="FunCoup" id="E8R2U0">
    <property type="interactions" value="91"/>
</dbReference>
<keyword evidence="4" id="KW-1185">Reference proteome</keyword>
<dbReference type="KEGG" id="ipa:Isop_3022"/>
<reference evidence="3 4" key="2">
    <citation type="journal article" date="2011" name="Stand. Genomic Sci.">
        <title>Complete genome sequence of Isosphaera pallida type strain (IS1B).</title>
        <authorList>
            <consortium name="US DOE Joint Genome Institute (JGI-PGF)"/>
            <person name="Goker M."/>
            <person name="Cleland D."/>
            <person name="Saunders E."/>
            <person name="Lapidus A."/>
            <person name="Nolan M."/>
            <person name="Lucas S."/>
            <person name="Hammon N."/>
            <person name="Deshpande S."/>
            <person name="Cheng J.F."/>
            <person name="Tapia R."/>
            <person name="Han C."/>
            <person name="Goodwin L."/>
            <person name="Pitluck S."/>
            <person name="Liolios K."/>
            <person name="Pagani I."/>
            <person name="Ivanova N."/>
            <person name="Mavromatis K."/>
            <person name="Pati A."/>
            <person name="Chen A."/>
            <person name="Palaniappan K."/>
            <person name="Land M."/>
            <person name="Hauser L."/>
            <person name="Chang Y.J."/>
            <person name="Jeffries C.D."/>
            <person name="Detter J.C."/>
            <person name="Beck B."/>
            <person name="Woyke T."/>
            <person name="Bristow J."/>
            <person name="Eisen J.A."/>
            <person name="Markowitz V."/>
            <person name="Hugenholtz P."/>
            <person name="Kyrpides N.C."/>
            <person name="Klenk H.P."/>
        </authorList>
    </citation>
    <scope>NUCLEOTIDE SEQUENCE [LARGE SCALE GENOMIC DNA]</scope>
    <source>
        <strain evidence="4">ATCC 43644 / DSM 9630 / IS1B</strain>
    </source>
</reference>
<dbReference type="OrthoDB" id="256066at2"/>
<sequence>MTSHRRGFTLIELLVVIAIIAVLVGLLLPAVQAARAASLRIQCANNLKQIGIALNHFVINNNGNFPESTHTVGVNLERSWIFTLSPYLENVDAVRICPADPRGPERVREMGSSYVFNEYLMVPGEDAALNINHVESTHATIAVFTVSDRVGPSIMNDHTHSRNWFRSTIDGRAWNRILADIQPDRHGQVPNTRTHTVGGANYLYVDGHVEFIPAQTIKGYADRNENFAKPR</sequence>
<accession>E8R2U0</accession>
<evidence type="ECO:0000259" key="2">
    <source>
        <dbReference type="Pfam" id="PF07596"/>
    </source>
</evidence>
<keyword evidence="1" id="KW-0488">Methylation</keyword>
<dbReference type="InParanoid" id="E8R2U0"/>
<dbReference type="eggNOG" id="COG4968">
    <property type="taxonomic scope" value="Bacteria"/>
</dbReference>
<dbReference type="EMBL" id="CP002353">
    <property type="protein sequence ID" value="ADV63587.1"/>
    <property type="molecule type" value="Genomic_DNA"/>
</dbReference>
<dbReference type="PRINTS" id="PR00813">
    <property type="entry name" value="BCTERIALGSPG"/>
</dbReference>